<protein>
    <submittedName>
        <fullName evidence="1">Uncharacterized protein</fullName>
    </submittedName>
</protein>
<organism evidence="1">
    <name type="scientific">Rhizophora mucronata</name>
    <name type="common">Asiatic mangrove</name>
    <dbReference type="NCBI Taxonomy" id="61149"/>
    <lineage>
        <taxon>Eukaryota</taxon>
        <taxon>Viridiplantae</taxon>
        <taxon>Streptophyta</taxon>
        <taxon>Embryophyta</taxon>
        <taxon>Tracheophyta</taxon>
        <taxon>Spermatophyta</taxon>
        <taxon>Magnoliopsida</taxon>
        <taxon>eudicotyledons</taxon>
        <taxon>Gunneridae</taxon>
        <taxon>Pentapetalae</taxon>
        <taxon>rosids</taxon>
        <taxon>fabids</taxon>
        <taxon>Malpighiales</taxon>
        <taxon>Rhizophoraceae</taxon>
        <taxon>Rhizophora</taxon>
    </lineage>
</organism>
<name>A0A2P2PRY8_RHIMU</name>
<proteinExistence type="predicted"/>
<sequence>MYSLLSQIDGFAWKKYYQHCMWCSITGKKMLTTLLFVA</sequence>
<evidence type="ECO:0000313" key="1">
    <source>
        <dbReference type="EMBL" id="MBX57517.1"/>
    </source>
</evidence>
<dbReference type="AlphaFoldDB" id="A0A2P2PRY8"/>
<accession>A0A2P2PRY8</accession>
<reference evidence="1" key="1">
    <citation type="submission" date="2018-02" db="EMBL/GenBank/DDBJ databases">
        <title>Rhizophora mucronata_Transcriptome.</title>
        <authorList>
            <person name="Meera S.P."/>
            <person name="Sreeshan A."/>
            <person name="Augustine A."/>
        </authorList>
    </citation>
    <scope>NUCLEOTIDE SEQUENCE</scope>
    <source>
        <tissue evidence="1">Leaf</tissue>
    </source>
</reference>
<dbReference type="EMBL" id="GGEC01077033">
    <property type="protein sequence ID" value="MBX57517.1"/>
    <property type="molecule type" value="Transcribed_RNA"/>
</dbReference>